<keyword evidence="2" id="KW-1185">Reference proteome</keyword>
<gene>
    <name evidence="1" type="ORF">QWZ10_06975</name>
</gene>
<dbReference type="Proteomes" id="UP001243846">
    <property type="component" value="Unassembled WGS sequence"/>
</dbReference>
<comment type="caution">
    <text evidence="1">The sequence shown here is derived from an EMBL/GenBank/DDBJ whole genome shotgun (WGS) entry which is preliminary data.</text>
</comment>
<evidence type="ECO:0000313" key="1">
    <source>
        <dbReference type="EMBL" id="MDN3711631.1"/>
    </source>
</evidence>
<evidence type="ECO:0000313" key="2">
    <source>
        <dbReference type="Proteomes" id="UP001243846"/>
    </source>
</evidence>
<reference evidence="2" key="1">
    <citation type="journal article" date="2019" name="Int. J. Syst. Evol. Microbiol.">
        <title>The Global Catalogue of Microorganisms (GCM) 10K type strain sequencing project: providing services to taxonomists for standard genome sequencing and annotation.</title>
        <authorList>
            <consortium name="The Broad Institute Genomics Platform"/>
            <consortium name="The Broad Institute Genome Sequencing Center for Infectious Disease"/>
            <person name="Wu L."/>
            <person name="Ma J."/>
        </authorList>
    </citation>
    <scope>NUCLEOTIDE SEQUENCE [LARGE SCALE GENOMIC DNA]</scope>
    <source>
        <strain evidence="2">CECT 8482</strain>
    </source>
</reference>
<protein>
    <submittedName>
        <fullName evidence="1">Uncharacterized protein</fullName>
    </submittedName>
</protein>
<accession>A0ABT8D5S1</accession>
<dbReference type="RefSeq" id="WP_377785796.1">
    <property type="nucleotide sequence ID" value="NZ_JBHUOC010000001.1"/>
</dbReference>
<proteinExistence type="predicted"/>
<dbReference type="EMBL" id="JAUFRC010000001">
    <property type="protein sequence ID" value="MDN3711631.1"/>
    <property type="molecule type" value="Genomic_DNA"/>
</dbReference>
<name>A0ABT8D5S1_9RHOB</name>
<sequence>MRAVRDRLHLDLAMRNRMAWTMAALTGAAFVGKLRGYDDYFGAHGAPTRGGAQTAVQQETALRLLAQAWGAIEEGS</sequence>
<organism evidence="1 2">
    <name type="scientific">Paracoccus cavernae</name>
    <dbReference type="NCBI Taxonomy" id="1571207"/>
    <lineage>
        <taxon>Bacteria</taxon>
        <taxon>Pseudomonadati</taxon>
        <taxon>Pseudomonadota</taxon>
        <taxon>Alphaproteobacteria</taxon>
        <taxon>Rhodobacterales</taxon>
        <taxon>Paracoccaceae</taxon>
        <taxon>Paracoccus</taxon>
    </lineage>
</organism>